<sequence>MTAIMLQTPPIDPLNQIITLLDQLRHRLPFAEEELVHHTQLQAILAEQQEQSAAALAAWRAALAVRWECEVRAQRLYAHVRRQVIEVVGTDAPYLRLFEPDSAAGALTATDLLNSLRRLAAVLGLMHPQPPFAEQALADLATMSAELQAAITRTEQCEEERRRVQAEQRLLLELCHRSYRRTRHRIAEHLRG</sequence>
<keyword evidence="3" id="KW-1185">Reference proteome</keyword>
<feature type="coiled-coil region" evidence="1">
    <location>
        <begin position="140"/>
        <end position="167"/>
    </location>
</feature>
<comment type="caution">
    <text evidence="2">The sequence shown here is derived from an EMBL/GenBank/DDBJ whole genome shotgun (WGS) entry which is preliminary data.</text>
</comment>
<dbReference type="Proteomes" id="UP000078287">
    <property type="component" value="Unassembled WGS sequence"/>
</dbReference>
<evidence type="ECO:0000313" key="3">
    <source>
        <dbReference type="Proteomes" id="UP000078287"/>
    </source>
</evidence>
<evidence type="ECO:0000313" key="2">
    <source>
        <dbReference type="EMBL" id="OAN44344.1"/>
    </source>
</evidence>
<dbReference type="AlphaFoldDB" id="A0A178M8Y0"/>
<organism evidence="2 3">
    <name type="scientific">Chloroflexus islandicus</name>
    <dbReference type="NCBI Taxonomy" id="1707952"/>
    <lineage>
        <taxon>Bacteria</taxon>
        <taxon>Bacillati</taxon>
        <taxon>Chloroflexota</taxon>
        <taxon>Chloroflexia</taxon>
        <taxon>Chloroflexales</taxon>
        <taxon>Chloroflexineae</taxon>
        <taxon>Chloroflexaceae</taxon>
        <taxon>Chloroflexus</taxon>
    </lineage>
</organism>
<dbReference type="RefSeq" id="WP_066789418.1">
    <property type="nucleotide sequence ID" value="NZ_LWQS01000068.1"/>
</dbReference>
<keyword evidence="1" id="KW-0175">Coiled coil</keyword>
<gene>
    <name evidence="2" type="ORF">A6A03_17130</name>
</gene>
<accession>A0A178M8Y0</accession>
<reference evidence="2 3" key="1">
    <citation type="submission" date="2016-04" db="EMBL/GenBank/DDBJ databases">
        <title>Chloroflexus islandicus sp. nov., a thermophilic filamentous anoxygenic phototrophic bacterium from geyser Strokkur (Iceland).</title>
        <authorList>
            <person name="Gaisin V.A."/>
            <person name="Kalashnikov A.M."/>
            <person name="Sukhacheva M.V."/>
            <person name="Grouzdev D.S."/>
            <person name="Ivanov T.M."/>
            <person name="Kuznetsov B."/>
            <person name="Gorlenko V.M."/>
        </authorList>
    </citation>
    <scope>NUCLEOTIDE SEQUENCE [LARGE SCALE GENOMIC DNA]</scope>
    <source>
        <strain evidence="3">isl-2</strain>
    </source>
</reference>
<evidence type="ECO:0000256" key="1">
    <source>
        <dbReference type="SAM" id="Coils"/>
    </source>
</evidence>
<proteinExistence type="predicted"/>
<protein>
    <submittedName>
        <fullName evidence="2">Uncharacterized protein</fullName>
    </submittedName>
</protein>
<dbReference type="OrthoDB" id="158268at2"/>
<name>A0A178M8Y0_9CHLR</name>
<dbReference type="EMBL" id="LWQS01000068">
    <property type="protein sequence ID" value="OAN44344.1"/>
    <property type="molecule type" value="Genomic_DNA"/>
</dbReference>